<accession>A0A6P3XRL6</accession>
<keyword evidence="4" id="KW-1185">Reference proteome</keyword>
<evidence type="ECO:0000259" key="3">
    <source>
        <dbReference type="Pfam" id="PF00561"/>
    </source>
</evidence>
<gene>
    <name evidence="5 6" type="primary">LOC106747581</name>
</gene>
<dbReference type="Gene3D" id="3.40.50.1820">
    <property type="entry name" value="alpha/beta hydrolase"/>
    <property type="match status" value="1"/>
</dbReference>
<dbReference type="InterPro" id="IPR029058">
    <property type="entry name" value="AB_hydrolase_fold"/>
</dbReference>
<dbReference type="InterPro" id="IPR000073">
    <property type="entry name" value="AB_hydrolase_1"/>
</dbReference>
<protein>
    <submittedName>
        <fullName evidence="5 6">Probable serine hydrolase isoform X1</fullName>
    </submittedName>
</protein>
<name>A0A6P3XRL6_DINQU</name>
<evidence type="ECO:0000313" key="6">
    <source>
        <dbReference type="RefSeq" id="XP_014480709.1"/>
    </source>
</evidence>
<dbReference type="KEGG" id="dqu:106747581"/>
<evidence type="ECO:0000313" key="5">
    <source>
        <dbReference type="RefSeq" id="XP_014480708.1"/>
    </source>
</evidence>
<evidence type="ECO:0000313" key="4">
    <source>
        <dbReference type="Proteomes" id="UP000515204"/>
    </source>
</evidence>
<evidence type="ECO:0000256" key="2">
    <source>
        <dbReference type="ARBA" id="ARBA00022801"/>
    </source>
</evidence>
<keyword evidence="2 5" id="KW-0378">Hydrolase</keyword>
<dbReference type="GO" id="GO:0016787">
    <property type="term" value="F:hydrolase activity"/>
    <property type="evidence" value="ECO:0007669"/>
    <property type="project" value="UniProtKB-KW"/>
</dbReference>
<comment type="similarity">
    <text evidence="1">Belongs to the AB hydrolase superfamily.</text>
</comment>
<proteinExistence type="inferred from homology"/>
<dbReference type="RefSeq" id="XP_014480709.1">
    <property type="nucleotide sequence ID" value="XM_014625223.1"/>
</dbReference>
<evidence type="ECO:0000256" key="1">
    <source>
        <dbReference type="ARBA" id="ARBA00008645"/>
    </source>
</evidence>
<dbReference type="Proteomes" id="UP000515204">
    <property type="component" value="Unplaced"/>
</dbReference>
<dbReference type="Pfam" id="PF00561">
    <property type="entry name" value="Abhydrolase_1"/>
    <property type="match status" value="1"/>
</dbReference>
<feature type="domain" description="AB hydrolase-1" evidence="3">
    <location>
        <begin position="58"/>
        <end position="171"/>
    </location>
</feature>
<dbReference type="PANTHER" id="PTHR43798">
    <property type="entry name" value="MONOACYLGLYCEROL LIPASE"/>
    <property type="match status" value="1"/>
</dbReference>
<dbReference type="GeneID" id="106747581"/>
<dbReference type="RefSeq" id="XP_014480708.1">
    <property type="nucleotide sequence ID" value="XM_014625222.1"/>
</dbReference>
<sequence>MYTRQLVISSARMNLCSRLFMRTLHNKPKEADLTSEVEIPMPWGKINGKFWGSQDKQPILAMHGWQDNAASYNLLAPLIAKNTPVLSIDLPGHGLSSWLPPGSIYTEVVYLASIKRVMKYFGWKKVKLMAHSLSSMTSYWFTATFPKEVQYVICLDFFKFPSLDANYYADALGKAINSLIKLEESTNSQLSYSEAEIKRKWLGGIANIDDASCDILMTRGVRQKEDGTYVINRDPRLRITPIHTLFSKEHLETFAKLIKCPYLVIKGGESFYVEPKEDYHNALRIMKEHNKDVFYEELPGGKHHFHITHAEHTAVIINRFLEKYDVESD</sequence>
<dbReference type="InterPro" id="IPR050266">
    <property type="entry name" value="AB_hydrolase_sf"/>
</dbReference>
<dbReference type="GO" id="GO:0016020">
    <property type="term" value="C:membrane"/>
    <property type="evidence" value="ECO:0007669"/>
    <property type="project" value="TreeGrafter"/>
</dbReference>
<dbReference type="AlphaFoldDB" id="A0A6P3XRL6"/>
<dbReference type="OrthoDB" id="190201at2759"/>
<dbReference type="PANTHER" id="PTHR43798:SF14">
    <property type="entry name" value="SERINE HYDROLASE-LIKE PROTEIN DDB_G0286239"/>
    <property type="match status" value="1"/>
</dbReference>
<reference evidence="5 6" key="1">
    <citation type="submission" date="2025-04" db="UniProtKB">
        <authorList>
            <consortium name="RefSeq"/>
        </authorList>
    </citation>
    <scope>IDENTIFICATION</scope>
</reference>
<organism evidence="4 6">
    <name type="scientific">Dinoponera quadriceps</name>
    <name type="common">South American ant</name>
    <dbReference type="NCBI Taxonomy" id="609295"/>
    <lineage>
        <taxon>Eukaryota</taxon>
        <taxon>Metazoa</taxon>
        <taxon>Ecdysozoa</taxon>
        <taxon>Arthropoda</taxon>
        <taxon>Hexapoda</taxon>
        <taxon>Insecta</taxon>
        <taxon>Pterygota</taxon>
        <taxon>Neoptera</taxon>
        <taxon>Endopterygota</taxon>
        <taxon>Hymenoptera</taxon>
        <taxon>Apocrita</taxon>
        <taxon>Aculeata</taxon>
        <taxon>Formicoidea</taxon>
        <taxon>Formicidae</taxon>
        <taxon>Ponerinae</taxon>
        <taxon>Ponerini</taxon>
        <taxon>Dinoponera</taxon>
    </lineage>
</organism>
<dbReference type="SUPFAM" id="SSF53474">
    <property type="entry name" value="alpha/beta-Hydrolases"/>
    <property type="match status" value="1"/>
</dbReference>